<dbReference type="Pfam" id="PF00076">
    <property type="entry name" value="RRM_1"/>
    <property type="match status" value="1"/>
</dbReference>
<reference evidence="8" key="1">
    <citation type="submission" date="2017-02" db="UniProtKB">
        <authorList>
            <consortium name="WormBaseParasite"/>
        </authorList>
    </citation>
    <scope>IDENTIFICATION</scope>
</reference>
<dbReference type="Pfam" id="PF11835">
    <property type="entry name" value="RRM_8"/>
    <property type="match status" value="1"/>
</dbReference>
<evidence type="ECO:0000259" key="5">
    <source>
        <dbReference type="PROSITE" id="PS50102"/>
    </source>
</evidence>
<dbReference type="SUPFAM" id="SSF54928">
    <property type="entry name" value="RNA-binding domain, RBD"/>
    <property type="match status" value="2"/>
</dbReference>
<dbReference type="PROSITE" id="PS50102">
    <property type="entry name" value="RRM"/>
    <property type="match status" value="2"/>
</dbReference>
<dbReference type="PANTHER" id="PTHR15592">
    <property type="entry name" value="MATRIN 3/NUCLEAR PROTEIN 220-RELATED"/>
    <property type="match status" value="1"/>
</dbReference>
<dbReference type="Proteomes" id="UP000267096">
    <property type="component" value="Unassembled WGS sequence"/>
</dbReference>
<protein>
    <submittedName>
        <fullName evidence="8">RRM domain-containing protein</fullName>
    </submittedName>
</protein>
<evidence type="ECO:0000313" key="7">
    <source>
        <dbReference type="Proteomes" id="UP000267096"/>
    </source>
</evidence>
<dbReference type="InterPro" id="IPR012677">
    <property type="entry name" value="Nucleotide-bd_a/b_plait_sf"/>
</dbReference>
<accession>A0A0M3K349</accession>
<keyword evidence="7" id="KW-1185">Reference proteome</keyword>
<evidence type="ECO:0000256" key="2">
    <source>
        <dbReference type="ARBA" id="ARBA00022884"/>
    </source>
</evidence>
<reference evidence="6 7" key="2">
    <citation type="submission" date="2018-11" db="EMBL/GenBank/DDBJ databases">
        <authorList>
            <consortium name="Pathogen Informatics"/>
        </authorList>
    </citation>
    <scope>NUCLEOTIDE SEQUENCE [LARGE SCALE GENOMIC DNA]</scope>
</reference>
<evidence type="ECO:0000256" key="3">
    <source>
        <dbReference type="PROSITE-ProRule" id="PRU00176"/>
    </source>
</evidence>
<feature type="domain" description="RRM" evidence="5">
    <location>
        <begin position="118"/>
        <end position="191"/>
    </location>
</feature>
<dbReference type="CDD" id="cd12694">
    <property type="entry name" value="RRM2_hnRNPL_like"/>
    <property type="match status" value="1"/>
</dbReference>
<organism evidence="8">
    <name type="scientific">Anisakis simplex</name>
    <name type="common">Herring worm</name>
    <dbReference type="NCBI Taxonomy" id="6269"/>
    <lineage>
        <taxon>Eukaryota</taxon>
        <taxon>Metazoa</taxon>
        <taxon>Ecdysozoa</taxon>
        <taxon>Nematoda</taxon>
        <taxon>Chromadorea</taxon>
        <taxon>Rhabditida</taxon>
        <taxon>Spirurina</taxon>
        <taxon>Ascaridomorpha</taxon>
        <taxon>Ascaridoidea</taxon>
        <taxon>Anisakidae</taxon>
        <taxon>Anisakis</taxon>
        <taxon>Anisakis simplex complex</taxon>
    </lineage>
</organism>
<feature type="compositionally biased region" description="Basic and acidic residues" evidence="4">
    <location>
        <begin position="1"/>
        <end position="15"/>
    </location>
</feature>
<dbReference type="SMART" id="SM00360">
    <property type="entry name" value="RRM"/>
    <property type="match status" value="4"/>
</dbReference>
<sequence>MEMDPPSKRYRRDDNVDPTNPDPSMVVHVRNLSPKATEADLLEALAHFGAISYATCMPGKRMALVEFEEVEGARACVVYAQTNQIYVAGQAALFNYSTSKMIQRLGLESEHPNHVLILTIYNAQYPVNVDVIHQICEPHGFVKRIAMIRRSMLQALVEFESADVAKKAKHAMNGADIYSGCCTLKVEFAKPDHVKVTRNDQDQWDYTNSAPTESFPEETRKPPLLNDNGPSPRGGRGGGFGRGRGGNGSGGSAGYAGAAGSGGLMNMRGERYGSETGASYGRGAASGGAAGFGEFDDGYGGGAANDDYYAGRGGSGNGAYDRDEGGYGARTEGGYGRGGGFNRDGAAGYGRDEGAGYGRGGGGYGRGDAGYSRGEGGYGRGDGAYGRGEGGYGRGDSGYGRGDGGYGRGDGGYGRGDGGYVRGEGGYGRGEGGYGRGDGNYARGEGGYGRGEGGYGRGEGGYGRGEGGFSRGGGGFGRGEGGYGRGDSGYGRGEGGFGRDRGGFGRGEGGFSRGEGGFGRDHGGYGRGEGGFGRAEGGFGRGRGRGAIGGDYYHNDPGADGPVVMVYGIDQKNFNCDKIFNLLCLYGNCDRIKFMKSKPDTCMAQMGSVREVYTAIDNLHGTILFGQKLALRPSKQQILHEIRDPFDLPDGTPSFKDYVGSRNQRYSTPEHASRNRIVKPTNVLHWFNAPVTMTEEKLKELFADRGAAKPKNVTMFPQKSERSSSGICEFDSTEQAVEALLLANHTPVDSPLGKAPYIVKLAFAGGRDGRDFRT</sequence>
<dbReference type="Pfam" id="PF22976">
    <property type="entry name" value="RRM_10"/>
    <property type="match status" value="1"/>
</dbReference>
<dbReference type="InterPro" id="IPR055204">
    <property type="entry name" value="HNRNPL_RRM"/>
</dbReference>
<dbReference type="WBParaSite" id="ASIM_0001538501-mRNA-1">
    <property type="protein sequence ID" value="ASIM_0001538501-mRNA-1"/>
    <property type="gene ID" value="ASIM_0001538501"/>
</dbReference>
<evidence type="ECO:0000313" key="6">
    <source>
        <dbReference type="EMBL" id="VDK53360.1"/>
    </source>
</evidence>
<feature type="region of interest" description="Disordered" evidence="4">
    <location>
        <begin position="1"/>
        <end position="24"/>
    </location>
</feature>
<dbReference type="AlphaFoldDB" id="A0A0M3K349"/>
<feature type="domain" description="RRM" evidence="5">
    <location>
        <begin position="25"/>
        <end position="99"/>
    </location>
</feature>
<dbReference type="InterPro" id="IPR000504">
    <property type="entry name" value="RRM_dom"/>
</dbReference>
<feature type="compositionally biased region" description="Gly residues" evidence="4">
    <location>
        <begin position="232"/>
        <end position="249"/>
    </location>
</feature>
<dbReference type="OrthoDB" id="302770at2759"/>
<feature type="region of interest" description="Disordered" evidence="4">
    <location>
        <begin position="199"/>
        <end position="249"/>
    </location>
</feature>
<dbReference type="EMBL" id="UYRR01031932">
    <property type="protein sequence ID" value="VDK53360.1"/>
    <property type="molecule type" value="Genomic_DNA"/>
</dbReference>
<gene>
    <name evidence="6" type="ORF">ASIM_LOCUS14794</name>
</gene>
<dbReference type="GO" id="GO:0003723">
    <property type="term" value="F:RNA binding"/>
    <property type="evidence" value="ECO:0007669"/>
    <property type="project" value="UniProtKB-UniRule"/>
</dbReference>
<evidence type="ECO:0000256" key="4">
    <source>
        <dbReference type="SAM" id="MobiDB-lite"/>
    </source>
</evidence>
<evidence type="ECO:0000313" key="8">
    <source>
        <dbReference type="WBParaSite" id="ASIM_0001538501-mRNA-1"/>
    </source>
</evidence>
<keyword evidence="2 3" id="KW-0694">RNA-binding</keyword>
<dbReference type="InterPro" id="IPR035979">
    <property type="entry name" value="RBD_domain_sf"/>
</dbReference>
<dbReference type="Gene3D" id="3.30.70.330">
    <property type="match status" value="4"/>
</dbReference>
<dbReference type="CDD" id="cd12424">
    <property type="entry name" value="RRM3_hnRNPL_like"/>
    <property type="match status" value="1"/>
</dbReference>
<keyword evidence="1" id="KW-0677">Repeat</keyword>
<name>A0A0M3K349_ANISI</name>
<dbReference type="CDD" id="cd12689">
    <property type="entry name" value="RRM1_hnRNPL_like"/>
    <property type="match status" value="1"/>
</dbReference>
<dbReference type="Pfam" id="PF13893">
    <property type="entry name" value="RRM_5"/>
    <property type="match status" value="1"/>
</dbReference>
<evidence type="ECO:0000256" key="1">
    <source>
        <dbReference type="ARBA" id="ARBA00022737"/>
    </source>
</evidence>
<dbReference type="CDD" id="cd12427">
    <property type="entry name" value="RRM4_hnRNPL_like"/>
    <property type="match status" value="1"/>
</dbReference>
<dbReference type="InterPro" id="IPR021790">
    <property type="entry name" value="PTBP1-like_RRM2"/>
</dbReference>
<proteinExistence type="predicted"/>